<dbReference type="KEGG" id="hmi:soil367_00580"/>
<feature type="transmembrane region" description="Helical" evidence="8">
    <location>
        <begin position="182"/>
        <end position="198"/>
    </location>
</feature>
<keyword evidence="6 8" id="KW-1133">Transmembrane helix</keyword>
<feature type="transmembrane region" description="Helical" evidence="8">
    <location>
        <begin position="148"/>
        <end position="170"/>
    </location>
</feature>
<evidence type="ECO:0000256" key="4">
    <source>
        <dbReference type="ARBA" id="ARBA00022475"/>
    </source>
</evidence>
<gene>
    <name evidence="10" type="ORF">soil367_00580</name>
</gene>
<dbReference type="PROSITE" id="PS50850">
    <property type="entry name" value="MFS"/>
    <property type="match status" value="1"/>
</dbReference>
<dbReference type="InterPro" id="IPR036259">
    <property type="entry name" value="MFS_trans_sf"/>
</dbReference>
<dbReference type="RefSeq" id="WP_136550450.1">
    <property type="nucleotide sequence ID" value="NZ_CP031093.1"/>
</dbReference>
<keyword evidence="4" id="KW-1003">Cell membrane</keyword>
<feature type="transmembrane region" description="Helical" evidence="8">
    <location>
        <begin position="210"/>
        <end position="231"/>
    </location>
</feature>
<dbReference type="OrthoDB" id="9812221at2"/>
<dbReference type="AlphaFoldDB" id="A0A4P7XMH7"/>
<proteinExistence type="inferred from homology"/>
<dbReference type="PANTHER" id="PTHR42718">
    <property type="entry name" value="MAJOR FACILITATOR SUPERFAMILY MULTIDRUG TRANSPORTER MFSC"/>
    <property type="match status" value="1"/>
</dbReference>
<dbReference type="InterPro" id="IPR011701">
    <property type="entry name" value="MFS"/>
</dbReference>
<dbReference type="CDD" id="cd17503">
    <property type="entry name" value="MFS_LmrB_MDR_like"/>
    <property type="match status" value="1"/>
</dbReference>
<keyword evidence="7 8" id="KW-0472">Membrane</keyword>
<feature type="transmembrane region" description="Helical" evidence="8">
    <location>
        <begin position="340"/>
        <end position="361"/>
    </location>
</feature>
<feature type="transmembrane region" description="Helical" evidence="8">
    <location>
        <begin position="252"/>
        <end position="274"/>
    </location>
</feature>
<dbReference type="PANTHER" id="PTHR42718:SF9">
    <property type="entry name" value="MAJOR FACILITATOR SUPERFAMILY MULTIDRUG TRANSPORTER MFSC"/>
    <property type="match status" value="1"/>
</dbReference>
<organism evidence="10 11">
    <name type="scientific">Hydrocarboniclastica marina</name>
    <dbReference type="NCBI Taxonomy" id="2259620"/>
    <lineage>
        <taxon>Bacteria</taxon>
        <taxon>Pseudomonadati</taxon>
        <taxon>Pseudomonadota</taxon>
        <taxon>Gammaproteobacteria</taxon>
        <taxon>Alteromonadales</taxon>
        <taxon>Alteromonadaceae</taxon>
        <taxon>Hydrocarboniclastica</taxon>
    </lineage>
</organism>
<keyword evidence="3" id="KW-0813">Transport</keyword>
<dbReference type="InterPro" id="IPR004638">
    <property type="entry name" value="EmrB-like"/>
</dbReference>
<feature type="transmembrane region" description="Helical" evidence="8">
    <location>
        <begin position="316"/>
        <end position="334"/>
    </location>
</feature>
<evidence type="ECO:0000256" key="3">
    <source>
        <dbReference type="ARBA" id="ARBA00022448"/>
    </source>
</evidence>
<feature type="transmembrane region" description="Helical" evidence="8">
    <location>
        <begin position="286"/>
        <end position="304"/>
    </location>
</feature>
<dbReference type="NCBIfam" id="TIGR00711">
    <property type="entry name" value="efflux_EmrB"/>
    <property type="match status" value="1"/>
</dbReference>
<evidence type="ECO:0000256" key="1">
    <source>
        <dbReference type="ARBA" id="ARBA00004651"/>
    </source>
</evidence>
<keyword evidence="5 8" id="KW-0812">Transmembrane</keyword>
<dbReference type="PRINTS" id="PR01036">
    <property type="entry name" value="TCRTETB"/>
</dbReference>
<evidence type="ECO:0000256" key="6">
    <source>
        <dbReference type="ARBA" id="ARBA00022989"/>
    </source>
</evidence>
<feature type="domain" description="Major facilitator superfamily (MFS) profile" evidence="9">
    <location>
        <begin position="1"/>
        <end position="444"/>
    </location>
</feature>
<dbReference type="SUPFAM" id="SSF103473">
    <property type="entry name" value="MFS general substrate transporter"/>
    <property type="match status" value="1"/>
</dbReference>
<dbReference type="Proteomes" id="UP000298049">
    <property type="component" value="Chromosome"/>
</dbReference>
<evidence type="ECO:0000313" key="11">
    <source>
        <dbReference type="Proteomes" id="UP000298049"/>
    </source>
</evidence>
<dbReference type="EMBL" id="CP031093">
    <property type="protein sequence ID" value="QCF27742.1"/>
    <property type="molecule type" value="Genomic_DNA"/>
</dbReference>
<keyword evidence="11" id="KW-1185">Reference proteome</keyword>
<evidence type="ECO:0000256" key="7">
    <source>
        <dbReference type="ARBA" id="ARBA00023136"/>
    </source>
</evidence>
<sequence>MLGTMSTVLSATIINVALPHIMTDFGVGQGQAHWLATGFLAAVTATMLASGWLLDHWGVRRTLAAAMLVFCAASVLGALAPDLPTLIIARIVQGVCAGLLQPLGMYMVFRIFPREERGRALGVYGVGIILAPALGPVLGGFVVDQLDWRFVLLAPAPVTLLGLAMSLRYLPDADPDQPRYRFDAAGLILLSLFLMTALDALNRLQHGFDHLLTVGLETAAAAGLFCAFLYQQGHSRTPMLNIEMLREPVFRQACWGALILGISLYGSTYLIPLFVQTALGYSATEAGLLLLPAGIVMGICFPIAGRMADRFPGRPLIMSGLIIFALAGTMFALSELEAGFLALACYTVLGRIGLSLLMPALSTTALNPLPNHLLGQGSSTISFARQFGGAMGVNLLAILIEQGPTDAQGHPALGAYHAAWWLIVIGALAALAPAWKLGRRPAGR</sequence>
<feature type="transmembrane region" description="Helical" evidence="8">
    <location>
        <begin position="420"/>
        <end position="438"/>
    </location>
</feature>
<evidence type="ECO:0000256" key="5">
    <source>
        <dbReference type="ARBA" id="ARBA00022692"/>
    </source>
</evidence>
<feature type="transmembrane region" description="Helical" evidence="8">
    <location>
        <begin position="35"/>
        <end position="54"/>
    </location>
</feature>
<feature type="transmembrane region" description="Helical" evidence="8">
    <location>
        <begin position="382"/>
        <end position="400"/>
    </location>
</feature>
<dbReference type="GO" id="GO:0022857">
    <property type="term" value="F:transmembrane transporter activity"/>
    <property type="evidence" value="ECO:0007669"/>
    <property type="project" value="InterPro"/>
</dbReference>
<dbReference type="GO" id="GO:0005886">
    <property type="term" value="C:plasma membrane"/>
    <property type="evidence" value="ECO:0007669"/>
    <property type="project" value="UniProtKB-SubCell"/>
</dbReference>
<comment type="similarity">
    <text evidence="2">Belongs to the major facilitator superfamily. EmrB family.</text>
</comment>
<comment type="subcellular location">
    <subcellularLocation>
        <location evidence="1">Cell membrane</location>
        <topology evidence="1">Multi-pass membrane protein</topology>
    </subcellularLocation>
</comment>
<feature type="transmembrane region" description="Helical" evidence="8">
    <location>
        <begin position="121"/>
        <end position="142"/>
    </location>
</feature>
<dbReference type="Gene3D" id="1.20.1720.10">
    <property type="entry name" value="Multidrug resistance protein D"/>
    <property type="match status" value="1"/>
</dbReference>
<evidence type="ECO:0000259" key="9">
    <source>
        <dbReference type="PROSITE" id="PS50850"/>
    </source>
</evidence>
<feature type="transmembrane region" description="Helical" evidence="8">
    <location>
        <begin position="63"/>
        <end position="81"/>
    </location>
</feature>
<dbReference type="Pfam" id="PF07690">
    <property type="entry name" value="MFS_1"/>
    <property type="match status" value="1"/>
</dbReference>
<dbReference type="InterPro" id="IPR020846">
    <property type="entry name" value="MFS_dom"/>
</dbReference>
<protein>
    <submittedName>
        <fullName evidence="10">MFS transporter</fullName>
    </submittedName>
</protein>
<reference evidence="10 11" key="1">
    <citation type="submission" date="2018-07" db="EMBL/GenBank/DDBJ databases">
        <title>Marsedoiliclastica nanhaica gen. nov. sp. nov., a novel marine hydrocarbonoclastic bacterium isolated from an in-situ enriched hydrocarbon-degrading consortium in deep-sea sediment.</title>
        <authorList>
            <person name="Dong C."/>
            <person name="Ma T."/>
            <person name="Liu R."/>
            <person name="Shao Z."/>
        </authorList>
    </citation>
    <scope>NUCLEOTIDE SEQUENCE [LARGE SCALE GENOMIC DNA]</scope>
    <source>
        <strain evidence="11">soil36-7</strain>
    </source>
</reference>
<accession>A0A4P7XMH7</accession>
<dbReference type="Gene3D" id="1.20.1250.20">
    <property type="entry name" value="MFS general substrate transporter like domains"/>
    <property type="match status" value="1"/>
</dbReference>
<evidence type="ECO:0000256" key="2">
    <source>
        <dbReference type="ARBA" id="ARBA00008537"/>
    </source>
</evidence>
<name>A0A4P7XMH7_9ALTE</name>
<feature type="transmembrane region" description="Helical" evidence="8">
    <location>
        <begin position="87"/>
        <end position="109"/>
    </location>
</feature>
<evidence type="ECO:0000313" key="10">
    <source>
        <dbReference type="EMBL" id="QCF27742.1"/>
    </source>
</evidence>
<evidence type="ECO:0000256" key="8">
    <source>
        <dbReference type="SAM" id="Phobius"/>
    </source>
</evidence>